<protein>
    <recommendedName>
        <fullName evidence="12">2-dehydro-3-deoxygluconokinase</fullName>
        <ecNumber evidence="11">2.7.1.45</ecNumber>
    </recommendedName>
    <alternativeName>
        <fullName evidence="13">2-keto-3-deoxygluconokinase</fullName>
    </alternativeName>
    <alternativeName>
        <fullName evidence="14">3-deoxy-2-oxo-D-gluconate kinase</fullName>
    </alternativeName>
    <alternativeName>
        <fullName evidence="8">KDG kinase</fullName>
    </alternativeName>
</protein>
<dbReference type="GO" id="GO:0005524">
    <property type="term" value="F:ATP binding"/>
    <property type="evidence" value="ECO:0007669"/>
    <property type="project" value="UniProtKB-KW"/>
</dbReference>
<dbReference type="CDD" id="cd01166">
    <property type="entry name" value="KdgK"/>
    <property type="match status" value="1"/>
</dbReference>
<feature type="domain" description="Carbohydrate kinase PfkB" evidence="15">
    <location>
        <begin position="3"/>
        <end position="292"/>
    </location>
</feature>
<keyword evidence="17" id="KW-1185">Reference proteome</keyword>
<reference evidence="16 17" key="1">
    <citation type="submission" date="2019-05" db="EMBL/GenBank/DDBJ databases">
        <title>Genome sequences of Thalassotalea litorea 1K03283.</title>
        <authorList>
            <person name="Zhang D."/>
        </authorList>
    </citation>
    <scope>NUCLEOTIDE SEQUENCE [LARGE SCALE GENOMIC DNA]</scope>
    <source>
        <strain evidence="16 17">MCCC 1K03283</strain>
    </source>
</reference>
<evidence type="ECO:0000256" key="13">
    <source>
        <dbReference type="ARBA" id="ARBA00075711"/>
    </source>
</evidence>
<evidence type="ECO:0000256" key="4">
    <source>
        <dbReference type="ARBA" id="ARBA00022777"/>
    </source>
</evidence>
<keyword evidence="3" id="KW-0547">Nucleotide-binding</keyword>
<dbReference type="Pfam" id="PF00294">
    <property type="entry name" value="PfkB"/>
    <property type="match status" value="1"/>
</dbReference>
<dbReference type="InterPro" id="IPR002173">
    <property type="entry name" value="Carboh/pur_kinase_PfkB_CS"/>
</dbReference>
<comment type="similarity">
    <text evidence="1">Belongs to the carbohydrate kinase PfkB family.</text>
</comment>
<comment type="caution">
    <text evidence="16">The sequence shown here is derived from an EMBL/GenBank/DDBJ whole genome shotgun (WGS) entry which is preliminary data.</text>
</comment>
<evidence type="ECO:0000256" key="14">
    <source>
        <dbReference type="ARBA" id="ARBA00080545"/>
    </source>
</evidence>
<accession>A0A5R9IJL0</accession>
<dbReference type="OrthoDB" id="9776822at2"/>
<comment type="function">
    <text evidence="10">Catalyzes the phosphorylation of 2-keto-3-deoxygluconate (KDG) to produce 2-keto-3-deoxy-6-phosphogluconate (KDPG).</text>
</comment>
<dbReference type="InterPro" id="IPR050306">
    <property type="entry name" value="PfkB_Carbo_kinase"/>
</dbReference>
<dbReference type="EMBL" id="VCBC01000006">
    <property type="protein sequence ID" value="TLU65740.1"/>
    <property type="molecule type" value="Genomic_DNA"/>
</dbReference>
<dbReference type="EC" id="2.7.1.45" evidence="11"/>
<dbReference type="FunFam" id="3.40.1190.20:FF:000011">
    <property type="entry name" value="2-dehydro-3-deoxygluconokinase, putative"/>
    <property type="match status" value="1"/>
</dbReference>
<dbReference type="PROSITE" id="PS00584">
    <property type="entry name" value="PFKB_KINASES_2"/>
    <property type="match status" value="1"/>
</dbReference>
<dbReference type="InterPro" id="IPR029056">
    <property type="entry name" value="Ribokinase-like"/>
</dbReference>
<name>A0A5R9IJL0_9GAMM</name>
<sequence length="304" mass="33795">MEVAILGECMVELSQQPDGHYKMGFGGDTLNTAIYLSRSGGRCDYFTAIGDDLYSAQMKAEWQKEGVGVNNVITRAGANSGLYIIENDDHGERHFHYWRDTAPARELLTIAPDIFTILMDYPLLFLTGITLSIYSDADRETLFAFLKRYRLNGGRVVFDNNYRPRNWHSQADAIHAYQSMMENTDIALISLEDEIALYGEHQVEACMERWISKGVCELVVKNGEQGCTAYHQQQYVFVPLPNVVKPLDTTAAGDSFNGAYLAARMQGKPLEGCITDAQHCAGVVIMHKGAIIDKGIPLQPGDLA</sequence>
<dbReference type="GO" id="GO:0005829">
    <property type="term" value="C:cytosol"/>
    <property type="evidence" value="ECO:0007669"/>
    <property type="project" value="TreeGrafter"/>
</dbReference>
<evidence type="ECO:0000256" key="8">
    <source>
        <dbReference type="ARBA" id="ARBA00044254"/>
    </source>
</evidence>
<evidence type="ECO:0000256" key="12">
    <source>
        <dbReference type="ARBA" id="ARBA00067931"/>
    </source>
</evidence>
<evidence type="ECO:0000256" key="9">
    <source>
        <dbReference type="ARBA" id="ARBA00050729"/>
    </source>
</evidence>
<evidence type="ECO:0000256" key="1">
    <source>
        <dbReference type="ARBA" id="ARBA00010688"/>
    </source>
</evidence>
<keyword evidence="5" id="KW-0067">ATP-binding</keyword>
<dbReference type="Proteomes" id="UP000307790">
    <property type="component" value="Unassembled WGS sequence"/>
</dbReference>
<evidence type="ECO:0000256" key="3">
    <source>
        <dbReference type="ARBA" id="ARBA00022741"/>
    </source>
</evidence>
<keyword evidence="4 16" id="KW-0418">Kinase</keyword>
<evidence type="ECO:0000256" key="5">
    <source>
        <dbReference type="ARBA" id="ARBA00022840"/>
    </source>
</evidence>
<proteinExistence type="inferred from homology"/>
<evidence type="ECO:0000256" key="6">
    <source>
        <dbReference type="ARBA" id="ARBA00023277"/>
    </source>
</evidence>
<keyword evidence="6" id="KW-0119">Carbohydrate metabolism</keyword>
<dbReference type="PANTHER" id="PTHR43085">
    <property type="entry name" value="HEXOKINASE FAMILY MEMBER"/>
    <property type="match status" value="1"/>
</dbReference>
<evidence type="ECO:0000256" key="2">
    <source>
        <dbReference type="ARBA" id="ARBA00022679"/>
    </source>
</evidence>
<evidence type="ECO:0000256" key="7">
    <source>
        <dbReference type="ARBA" id="ARBA00043951"/>
    </source>
</evidence>
<dbReference type="GO" id="GO:0019698">
    <property type="term" value="P:D-galacturonate catabolic process"/>
    <property type="evidence" value="ECO:0007669"/>
    <property type="project" value="TreeGrafter"/>
</dbReference>
<dbReference type="Gene3D" id="3.40.1190.20">
    <property type="match status" value="1"/>
</dbReference>
<dbReference type="RefSeq" id="WP_138319401.1">
    <property type="nucleotide sequence ID" value="NZ_VCBC01000006.1"/>
</dbReference>
<dbReference type="SUPFAM" id="SSF53613">
    <property type="entry name" value="Ribokinase-like"/>
    <property type="match status" value="1"/>
</dbReference>
<dbReference type="PANTHER" id="PTHR43085:SF15">
    <property type="entry name" value="2-DEHYDRO-3-DEOXYGLUCONOKINASE"/>
    <property type="match status" value="1"/>
</dbReference>
<evidence type="ECO:0000313" key="16">
    <source>
        <dbReference type="EMBL" id="TLU65740.1"/>
    </source>
</evidence>
<evidence type="ECO:0000256" key="10">
    <source>
        <dbReference type="ARBA" id="ARBA00054997"/>
    </source>
</evidence>
<dbReference type="GO" id="GO:0042840">
    <property type="term" value="P:D-glucuronate catabolic process"/>
    <property type="evidence" value="ECO:0007669"/>
    <property type="project" value="TreeGrafter"/>
</dbReference>
<dbReference type="GO" id="GO:0006974">
    <property type="term" value="P:DNA damage response"/>
    <property type="evidence" value="ECO:0007669"/>
    <property type="project" value="TreeGrafter"/>
</dbReference>
<keyword evidence="2" id="KW-0808">Transferase</keyword>
<organism evidence="16 17">
    <name type="scientific">Thalassotalea litorea</name>
    <dbReference type="NCBI Taxonomy" id="2020715"/>
    <lineage>
        <taxon>Bacteria</taxon>
        <taxon>Pseudomonadati</taxon>
        <taxon>Pseudomonadota</taxon>
        <taxon>Gammaproteobacteria</taxon>
        <taxon>Alteromonadales</taxon>
        <taxon>Colwelliaceae</taxon>
        <taxon>Thalassotalea</taxon>
    </lineage>
</organism>
<dbReference type="InterPro" id="IPR011611">
    <property type="entry name" value="PfkB_dom"/>
</dbReference>
<gene>
    <name evidence="16" type="ORF">FE810_07420</name>
</gene>
<evidence type="ECO:0000313" key="17">
    <source>
        <dbReference type="Proteomes" id="UP000307790"/>
    </source>
</evidence>
<dbReference type="GO" id="GO:0008673">
    <property type="term" value="F:2-dehydro-3-deoxygluconokinase activity"/>
    <property type="evidence" value="ECO:0007669"/>
    <property type="project" value="UniProtKB-EC"/>
</dbReference>
<evidence type="ECO:0000256" key="11">
    <source>
        <dbReference type="ARBA" id="ARBA00066369"/>
    </source>
</evidence>
<comment type="pathway">
    <text evidence="7">Carbohydrate acid metabolism; 2-dehydro-3-deoxy-D-gluconate degradation; D-glyceraldehyde 3-phosphate and pyruvate from 2-dehydro-3-deoxy-D-gluconate: step 1/2.</text>
</comment>
<evidence type="ECO:0000259" key="15">
    <source>
        <dbReference type="Pfam" id="PF00294"/>
    </source>
</evidence>
<dbReference type="AlphaFoldDB" id="A0A5R9IJL0"/>
<comment type="catalytic activity">
    <reaction evidence="9">
        <text>2-dehydro-3-deoxy-D-gluconate + ATP = 2-dehydro-3-deoxy-6-phospho-D-gluconate + ADP + H(+)</text>
        <dbReference type="Rhea" id="RHEA:14797"/>
        <dbReference type="ChEBI" id="CHEBI:15378"/>
        <dbReference type="ChEBI" id="CHEBI:30616"/>
        <dbReference type="ChEBI" id="CHEBI:57569"/>
        <dbReference type="ChEBI" id="CHEBI:57990"/>
        <dbReference type="ChEBI" id="CHEBI:456216"/>
        <dbReference type="EC" id="2.7.1.45"/>
    </reaction>
</comment>